<dbReference type="InterPro" id="IPR051094">
    <property type="entry name" value="Diverse_Catalytic_Enzymes"/>
</dbReference>
<comment type="caution">
    <text evidence="2">The sequence shown here is derived from an EMBL/GenBank/DDBJ whole genome shotgun (WGS) entry which is preliminary data.</text>
</comment>
<dbReference type="InterPro" id="IPR003607">
    <property type="entry name" value="HD/PDEase_dom"/>
</dbReference>
<evidence type="ECO:0000313" key="2">
    <source>
        <dbReference type="EMBL" id="GAB1251123.1"/>
    </source>
</evidence>
<dbReference type="CDD" id="cd00077">
    <property type="entry name" value="HDc"/>
    <property type="match status" value="1"/>
</dbReference>
<gene>
    <name evidence="2" type="ORF">Tsumi_02270</name>
</gene>
<dbReference type="RefSeq" id="WP_411914938.1">
    <property type="nucleotide sequence ID" value="NZ_BAAFSF010000001.1"/>
</dbReference>
<dbReference type="PANTHER" id="PTHR35795:SF1">
    <property type="entry name" value="BIS(5'-NUCLEOSYL)-TETRAPHOSPHATASE, SYMMETRICAL"/>
    <property type="match status" value="1"/>
</dbReference>
<dbReference type="Proteomes" id="UP001628220">
    <property type="component" value="Unassembled WGS sequence"/>
</dbReference>
<dbReference type="Gene3D" id="1.10.3210.10">
    <property type="entry name" value="Hypothetical protein af1432"/>
    <property type="match status" value="1"/>
</dbReference>
<dbReference type="EMBL" id="BAAFSF010000001">
    <property type="protein sequence ID" value="GAB1251123.1"/>
    <property type="molecule type" value="Genomic_DNA"/>
</dbReference>
<organism evidence="2 3">
    <name type="scientific">Porphyromonas miyakawae</name>
    <dbReference type="NCBI Taxonomy" id="3137470"/>
    <lineage>
        <taxon>Bacteria</taxon>
        <taxon>Pseudomonadati</taxon>
        <taxon>Bacteroidota</taxon>
        <taxon>Bacteroidia</taxon>
        <taxon>Bacteroidales</taxon>
        <taxon>Porphyromonadaceae</taxon>
        <taxon>Porphyromonas</taxon>
    </lineage>
</organism>
<sequence length="193" mass="21716">MSLLSDLNPLEIIAKYYEPGSDCYRILVRHSTDVAEKALAIISHHPELSMDKDFVYQAAMLHDIGIFLTNAPTIHCYGSEPYIKHGILGAALLRELGLPCHALVCERHTASGLTQDEVLRDHLPLPLDRSYEPESLEEKLICYADCFYSKTHLDNVKTVEQIATGMETRWIKSGYQTPAATKQRFLAMHALFG</sequence>
<accession>A0ABQ0E092</accession>
<dbReference type="InterPro" id="IPR006675">
    <property type="entry name" value="HDIG_dom"/>
</dbReference>
<dbReference type="SUPFAM" id="SSF109604">
    <property type="entry name" value="HD-domain/PDEase-like"/>
    <property type="match status" value="1"/>
</dbReference>
<dbReference type="NCBIfam" id="TIGR00277">
    <property type="entry name" value="HDIG"/>
    <property type="match status" value="1"/>
</dbReference>
<evidence type="ECO:0000313" key="3">
    <source>
        <dbReference type="Proteomes" id="UP001628220"/>
    </source>
</evidence>
<reference evidence="2 3" key="1">
    <citation type="journal article" date="2025" name="Int. J. Syst. Evol. Microbiol.">
        <title>Desulfovibrio falkowii sp. nov., Porphyromonas miyakawae sp. nov., Mediterraneibacter flintii sp. nov. and Owariibacterium komagatae gen. nov., sp. nov., isolated from human faeces.</title>
        <authorList>
            <person name="Hamaguchi T."/>
            <person name="Ohara M."/>
            <person name="Hisatomi A."/>
            <person name="Sekiguchi K."/>
            <person name="Takeda J.I."/>
            <person name="Ueyama J."/>
            <person name="Ito M."/>
            <person name="Nishiwaki H."/>
            <person name="Ogi T."/>
            <person name="Hirayama M."/>
            <person name="Ohkuma M."/>
            <person name="Sakamoto M."/>
            <person name="Ohno K."/>
        </authorList>
    </citation>
    <scope>NUCLEOTIDE SEQUENCE [LARGE SCALE GENOMIC DNA]</scope>
    <source>
        <strain evidence="2 3">13CB11C</strain>
    </source>
</reference>
<evidence type="ECO:0000259" key="1">
    <source>
        <dbReference type="Pfam" id="PF01966"/>
    </source>
</evidence>
<name>A0ABQ0E092_9PORP</name>
<dbReference type="InterPro" id="IPR006674">
    <property type="entry name" value="HD_domain"/>
</dbReference>
<feature type="domain" description="HD" evidence="1">
    <location>
        <begin position="29"/>
        <end position="146"/>
    </location>
</feature>
<dbReference type="PANTHER" id="PTHR35795">
    <property type="entry name" value="SLR1885 PROTEIN"/>
    <property type="match status" value="1"/>
</dbReference>
<proteinExistence type="predicted"/>
<protein>
    <submittedName>
        <fullName evidence="2">HDIG domain-containing protein</fullName>
    </submittedName>
</protein>
<dbReference type="Pfam" id="PF01966">
    <property type="entry name" value="HD"/>
    <property type="match status" value="1"/>
</dbReference>
<keyword evidence="3" id="KW-1185">Reference proteome</keyword>